<evidence type="ECO:0000256" key="2">
    <source>
        <dbReference type="ARBA" id="ARBA00022741"/>
    </source>
</evidence>
<keyword evidence="1" id="KW-0813">Transport</keyword>
<keyword evidence="2" id="KW-0547">Nucleotide-binding</keyword>
<evidence type="ECO:0000313" key="6">
    <source>
        <dbReference type="Proteomes" id="UP000824001"/>
    </source>
</evidence>
<dbReference type="SUPFAM" id="SSF52540">
    <property type="entry name" value="P-loop containing nucleoside triphosphate hydrolases"/>
    <property type="match status" value="1"/>
</dbReference>
<dbReference type="InterPro" id="IPR032823">
    <property type="entry name" value="BCA_ABC_TP_C"/>
</dbReference>
<evidence type="ECO:0000256" key="1">
    <source>
        <dbReference type="ARBA" id="ARBA00022448"/>
    </source>
</evidence>
<dbReference type="GO" id="GO:0015188">
    <property type="term" value="F:L-isoleucine transmembrane transporter activity"/>
    <property type="evidence" value="ECO:0007669"/>
    <property type="project" value="TreeGrafter"/>
</dbReference>
<dbReference type="Pfam" id="PF00005">
    <property type="entry name" value="ABC_tran"/>
    <property type="match status" value="2"/>
</dbReference>
<dbReference type="GO" id="GO:1903806">
    <property type="term" value="P:L-isoleucine import across plasma membrane"/>
    <property type="evidence" value="ECO:0007669"/>
    <property type="project" value="TreeGrafter"/>
</dbReference>
<name>A0A9D1JUR9_9FIRM</name>
<proteinExistence type="predicted"/>
<keyword evidence="3 5" id="KW-0067">ATP-binding</keyword>
<evidence type="ECO:0000256" key="3">
    <source>
        <dbReference type="ARBA" id="ARBA00022840"/>
    </source>
</evidence>
<evidence type="ECO:0000313" key="5">
    <source>
        <dbReference type="EMBL" id="HIS66053.1"/>
    </source>
</evidence>
<dbReference type="Proteomes" id="UP000824001">
    <property type="component" value="Unassembled WGS sequence"/>
</dbReference>
<organism evidence="5 6">
    <name type="scientific">Candidatus Scatomorpha merdipullorum</name>
    <dbReference type="NCBI Taxonomy" id="2840927"/>
    <lineage>
        <taxon>Bacteria</taxon>
        <taxon>Bacillati</taxon>
        <taxon>Bacillota</taxon>
        <taxon>Clostridia</taxon>
        <taxon>Eubacteriales</taxon>
        <taxon>Candidatus Scatomorpha</taxon>
    </lineage>
</organism>
<dbReference type="GO" id="GO:0016887">
    <property type="term" value="F:ATP hydrolysis activity"/>
    <property type="evidence" value="ECO:0007669"/>
    <property type="project" value="InterPro"/>
</dbReference>
<accession>A0A9D1JUR9</accession>
<dbReference type="GO" id="GO:0005304">
    <property type="term" value="F:L-valine transmembrane transporter activity"/>
    <property type="evidence" value="ECO:0007669"/>
    <property type="project" value="TreeGrafter"/>
</dbReference>
<dbReference type="Gene3D" id="3.40.50.300">
    <property type="entry name" value="P-loop containing nucleotide triphosphate hydrolases"/>
    <property type="match status" value="1"/>
</dbReference>
<gene>
    <name evidence="5" type="ORF">IAC18_00685</name>
</gene>
<dbReference type="GO" id="GO:0005524">
    <property type="term" value="F:ATP binding"/>
    <property type="evidence" value="ECO:0007669"/>
    <property type="project" value="UniProtKB-KW"/>
</dbReference>
<feature type="domain" description="ABC transporter" evidence="4">
    <location>
        <begin position="6"/>
        <end position="328"/>
    </location>
</feature>
<reference evidence="5" key="1">
    <citation type="submission" date="2020-10" db="EMBL/GenBank/DDBJ databases">
        <authorList>
            <person name="Gilroy R."/>
        </authorList>
    </citation>
    <scope>NUCLEOTIDE SEQUENCE</scope>
    <source>
        <strain evidence="5">ChiHjej10B9-9673</strain>
    </source>
</reference>
<dbReference type="PROSITE" id="PS50893">
    <property type="entry name" value="ABC_TRANSPORTER_2"/>
    <property type="match status" value="1"/>
</dbReference>
<dbReference type="GO" id="GO:0005886">
    <property type="term" value="C:plasma membrane"/>
    <property type="evidence" value="ECO:0007669"/>
    <property type="project" value="TreeGrafter"/>
</dbReference>
<dbReference type="GO" id="GO:0015192">
    <property type="term" value="F:L-phenylalanine transmembrane transporter activity"/>
    <property type="evidence" value="ECO:0007669"/>
    <property type="project" value="TreeGrafter"/>
</dbReference>
<dbReference type="Pfam" id="PF12399">
    <property type="entry name" value="BCA_ABC_TP_C"/>
    <property type="match status" value="1"/>
</dbReference>
<dbReference type="GO" id="GO:1903805">
    <property type="term" value="P:L-valine import across plasma membrane"/>
    <property type="evidence" value="ECO:0007669"/>
    <property type="project" value="TreeGrafter"/>
</dbReference>
<sequence length="330" mass="36212">MSENVLRMENVTMQFGGVVAVNNLSIEVNKGEIVALIGPNGAGKTTAFNCVTGVYQPTNGRIEFLGETIVRNHPQGKMAKEYLGEHGTLYTSAYKGEDDPAALEAIAAESDEAKKAALKSEFDKAAAQRVADAKAADPDALTNRVVAPTPDKITQLGIARTFQNIRLFSALSVLDNVLIAKHMRAKQNVFSATLRLNAREEKRMREESMELLAEQGLDHLKNEVAGSLPYGIQRRLEIARALATSPKLLLLDEPAAGMNPQETQELGEYIVEIKKNHDLTILMIEHHMDLVMQFSDRIYVIDFGKLISAGTPDVVKADRRVIDAYLGVVE</sequence>
<reference evidence="5" key="2">
    <citation type="journal article" date="2021" name="PeerJ">
        <title>Extensive microbial diversity within the chicken gut microbiome revealed by metagenomics and culture.</title>
        <authorList>
            <person name="Gilroy R."/>
            <person name="Ravi A."/>
            <person name="Getino M."/>
            <person name="Pursley I."/>
            <person name="Horton D.L."/>
            <person name="Alikhan N.F."/>
            <person name="Baker D."/>
            <person name="Gharbi K."/>
            <person name="Hall N."/>
            <person name="Watson M."/>
            <person name="Adriaenssens E.M."/>
            <person name="Foster-Nyarko E."/>
            <person name="Jarju S."/>
            <person name="Secka A."/>
            <person name="Antonio M."/>
            <person name="Oren A."/>
            <person name="Chaudhuri R.R."/>
            <person name="La Ragione R."/>
            <person name="Hildebrand F."/>
            <person name="Pallen M.J."/>
        </authorList>
    </citation>
    <scope>NUCLEOTIDE SEQUENCE</scope>
    <source>
        <strain evidence="5">ChiHjej10B9-9673</strain>
    </source>
</reference>
<dbReference type="CDD" id="cd03219">
    <property type="entry name" value="ABC_Mj1267_LivG_branched"/>
    <property type="match status" value="1"/>
</dbReference>
<comment type="caution">
    <text evidence="5">The sequence shown here is derived from an EMBL/GenBank/DDBJ whole genome shotgun (WGS) entry which is preliminary data.</text>
</comment>
<dbReference type="SMART" id="SM00382">
    <property type="entry name" value="AAA"/>
    <property type="match status" value="1"/>
</dbReference>
<evidence type="ECO:0000259" key="4">
    <source>
        <dbReference type="PROSITE" id="PS50893"/>
    </source>
</evidence>
<dbReference type="GO" id="GO:0015808">
    <property type="term" value="P:L-alanine transport"/>
    <property type="evidence" value="ECO:0007669"/>
    <property type="project" value="TreeGrafter"/>
</dbReference>
<dbReference type="InterPro" id="IPR027417">
    <property type="entry name" value="P-loop_NTPase"/>
</dbReference>
<dbReference type="InterPro" id="IPR003593">
    <property type="entry name" value="AAA+_ATPase"/>
</dbReference>
<dbReference type="PANTHER" id="PTHR45772">
    <property type="entry name" value="CONSERVED COMPONENT OF ABC TRANSPORTER FOR NATURAL AMINO ACIDS-RELATED"/>
    <property type="match status" value="1"/>
</dbReference>
<dbReference type="PANTHER" id="PTHR45772:SF7">
    <property type="entry name" value="AMINO ACID ABC TRANSPORTER ATP-BINDING PROTEIN"/>
    <property type="match status" value="1"/>
</dbReference>
<protein>
    <submittedName>
        <fullName evidence="5">ATP-binding cassette domain-containing protein</fullName>
    </submittedName>
</protein>
<dbReference type="EMBL" id="DVJK01000019">
    <property type="protein sequence ID" value="HIS66053.1"/>
    <property type="molecule type" value="Genomic_DNA"/>
</dbReference>
<dbReference type="InterPro" id="IPR051120">
    <property type="entry name" value="ABC_AA/LPS_Transport"/>
</dbReference>
<dbReference type="GO" id="GO:0042941">
    <property type="term" value="P:D-alanine transmembrane transport"/>
    <property type="evidence" value="ECO:0007669"/>
    <property type="project" value="TreeGrafter"/>
</dbReference>
<dbReference type="InterPro" id="IPR003439">
    <property type="entry name" value="ABC_transporter-like_ATP-bd"/>
</dbReference>
<dbReference type="AlphaFoldDB" id="A0A9D1JUR9"/>